<keyword evidence="3" id="KW-1185">Reference proteome</keyword>
<gene>
    <name evidence="2" type="ORF">COO91_04710</name>
</gene>
<dbReference type="KEGG" id="nfl:COO91_04710"/>
<dbReference type="EMBL" id="CP024785">
    <property type="protein sequence ID" value="AUB38735.1"/>
    <property type="molecule type" value="Genomic_DNA"/>
</dbReference>
<organism evidence="2 3">
    <name type="scientific">Nostoc flagelliforme CCNUN1</name>
    <dbReference type="NCBI Taxonomy" id="2038116"/>
    <lineage>
        <taxon>Bacteria</taxon>
        <taxon>Bacillati</taxon>
        <taxon>Cyanobacteriota</taxon>
        <taxon>Cyanophyceae</taxon>
        <taxon>Nostocales</taxon>
        <taxon>Nostocaceae</taxon>
        <taxon>Nostoc</taxon>
    </lineage>
</organism>
<accession>A0A2K8SVE6</accession>
<protein>
    <submittedName>
        <fullName evidence="2">Uncharacterized protein</fullName>
    </submittedName>
</protein>
<evidence type="ECO:0000313" key="2">
    <source>
        <dbReference type="EMBL" id="AUB38735.1"/>
    </source>
</evidence>
<sequence>MEKGQRGKLFSLAPLNFPLLRAPLPLPHSPLPTPVQDAGKNNRR</sequence>
<reference evidence="2 3" key="1">
    <citation type="submission" date="2017-11" db="EMBL/GenBank/DDBJ databases">
        <title>Complete genome of a free-living desiccation-tolerant cyanobacterium and its photosynthetic adaptation to extreme terrestrial habitat.</title>
        <authorList>
            <person name="Shang J."/>
        </authorList>
    </citation>
    <scope>NUCLEOTIDE SEQUENCE [LARGE SCALE GENOMIC DNA]</scope>
    <source>
        <strain evidence="2 3">CCNUN1</strain>
    </source>
</reference>
<dbReference type="Proteomes" id="UP000232003">
    <property type="component" value="Chromosome"/>
</dbReference>
<evidence type="ECO:0000313" key="3">
    <source>
        <dbReference type="Proteomes" id="UP000232003"/>
    </source>
</evidence>
<feature type="region of interest" description="Disordered" evidence="1">
    <location>
        <begin position="23"/>
        <end position="44"/>
    </location>
</feature>
<dbReference type="AlphaFoldDB" id="A0A2K8SVE6"/>
<proteinExistence type="predicted"/>
<evidence type="ECO:0000256" key="1">
    <source>
        <dbReference type="SAM" id="MobiDB-lite"/>
    </source>
</evidence>
<feature type="compositionally biased region" description="Pro residues" evidence="1">
    <location>
        <begin position="24"/>
        <end position="33"/>
    </location>
</feature>
<name>A0A2K8SVE6_9NOSO</name>